<dbReference type="InterPro" id="IPR043502">
    <property type="entry name" value="DNA/RNA_pol_sf"/>
</dbReference>
<dbReference type="AlphaFoldDB" id="A0A4Y7SVS8"/>
<dbReference type="Gene3D" id="3.30.70.270">
    <property type="match status" value="1"/>
</dbReference>
<gene>
    <name evidence="2" type="ORF">FA13DRAFT_1756596</name>
</gene>
<proteinExistence type="predicted"/>
<dbReference type="STRING" id="71717.A0A4Y7SVS8"/>
<dbReference type="Proteomes" id="UP000298030">
    <property type="component" value="Unassembled WGS sequence"/>
</dbReference>
<dbReference type="InterPro" id="IPR043128">
    <property type="entry name" value="Rev_trsase/Diguanyl_cyclase"/>
</dbReference>
<feature type="compositionally biased region" description="Low complexity" evidence="1">
    <location>
        <begin position="12"/>
        <end position="28"/>
    </location>
</feature>
<name>A0A4Y7SVS8_COPMI</name>
<reference evidence="2 3" key="1">
    <citation type="journal article" date="2019" name="Nat. Ecol. Evol.">
        <title>Megaphylogeny resolves global patterns of mushroom evolution.</title>
        <authorList>
            <person name="Varga T."/>
            <person name="Krizsan K."/>
            <person name="Foldi C."/>
            <person name="Dima B."/>
            <person name="Sanchez-Garcia M."/>
            <person name="Sanchez-Ramirez S."/>
            <person name="Szollosi G.J."/>
            <person name="Szarkandi J.G."/>
            <person name="Papp V."/>
            <person name="Albert L."/>
            <person name="Andreopoulos W."/>
            <person name="Angelini C."/>
            <person name="Antonin V."/>
            <person name="Barry K.W."/>
            <person name="Bougher N.L."/>
            <person name="Buchanan P."/>
            <person name="Buyck B."/>
            <person name="Bense V."/>
            <person name="Catcheside P."/>
            <person name="Chovatia M."/>
            <person name="Cooper J."/>
            <person name="Damon W."/>
            <person name="Desjardin D."/>
            <person name="Finy P."/>
            <person name="Geml J."/>
            <person name="Haridas S."/>
            <person name="Hughes K."/>
            <person name="Justo A."/>
            <person name="Karasinski D."/>
            <person name="Kautmanova I."/>
            <person name="Kiss B."/>
            <person name="Kocsube S."/>
            <person name="Kotiranta H."/>
            <person name="LaButti K.M."/>
            <person name="Lechner B.E."/>
            <person name="Liimatainen K."/>
            <person name="Lipzen A."/>
            <person name="Lukacs Z."/>
            <person name="Mihaltcheva S."/>
            <person name="Morgado L.N."/>
            <person name="Niskanen T."/>
            <person name="Noordeloos M.E."/>
            <person name="Ohm R.A."/>
            <person name="Ortiz-Santana B."/>
            <person name="Ovrebo C."/>
            <person name="Racz N."/>
            <person name="Riley R."/>
            <person name="Savchenko A."/>
            <person name="Shiryaev A."/>
            <person name="Soop K."/>
            <person name="Spirin V."/>
            <person name="Szebenyi C."/>
            <person name="Tomsovsky M."/>
            <person name="Tulloss R.E."/>
            <person name="Uehling J."/>
            <person name="Grigoriev I.V."/>
            <person name="Vagvolgyi C."/>
            <person name="Papp T."/>
            <person name="Martin F.M."/>
            <person name="Miettinen O."/>
            <person name="Hibbett D.S."/>
            <person name="Nagy L.G."/>
        </authorList>
    </citation>
    <scope>NUCLEOTIDE SEQUENCE [LARGE SCALE GENOMIC DNA]</scope>
    <source>
        <strain evidence="2 3">FP101781</strain>
    </source>
</reference>
<evidence type="ECO:0000256" key="1">
    <source>
        <dbReference type="SAM" id="MobiDB-lite"/>
    </source>
</evidence>
<dbReference type="SUPFAM" id="SSF56672">
    <property type="entry name" value="DNA/RNA polymerases"/>
    <property type="match status" value="1"/>
</dbReference>
<protein>
    <submittedName>
        <fullName evidence="2">DNA/RNA polymerase</fullName>
    </submittedName>
</protein>
<feature type="region of interest" description="Disordered" evidence="1">
    <location>
        <begin position="1"/>
        <end position="30"/>
    </location>
</feature>
<dbReference type="Gene3D" id="3.10.10.10">
    <property type="entry name" value="HIV Type 1 Reverse Transcriptase, subunit A, domain 1"/>
    <property type="match status" value="1"/>
</dbReference>
<evidence type="ECO:0000313" key="3">
    <source>
        <dbReference type="Proteomes" id="UP000298030"/>
    </source>
</evidence>
<accession>A0A4Y7SVS8</accession>
<organism evidence="2 3">
    <name type="scientific">Coprinellus micaceus</name>
    <name type="common">Glistening ink-cap mushroom</name>
    <name type="synonym">Coprinus micaceus</name>
    <dbReference type="NCBI Taxonomy" id="71717"/>
    <lineage>
        <taxon>Eukaryota</taxon>
        <taxon>Fungi</taxon>
        <taxon>Dikarya</taxon>
        <taxon>Basidiomycota</taxon>
        <taxon>Agaricomycotina</taxon>
        <taxon>Agaricomycetes</taxon>
        <taxon>Agaricomycetidae</taxon>
        <taxon>Agaricales</taxon>
        <taxon>Agaricineae</taxon>
        <taxon>Psathyrellaceae</taxon>
        <taxon>Coprinellus</taxon>
    </lineage>
</organism>
<sequence length="214" mass="24280">MLGWRDGRGNITGDPLTDLPTLPTRPGTFKPTGRYTQERMEAMDKAHSGPFLWPEERKLLHSFMMLHHLGFAWNDSERGSFKLEYFPPIEIPTTPHTPWVLKNIPIPPGLYDRVCEMIRKKIEAGVYEPSNSSYRSRWFCVLKKDGESLRIVHSLEPLNAVTIAHSGVPPATEDLASKFAGRSCGSCLDLYMGYDERASNPSYGLDQFGTYFPR</sequence>
<comment type="caution">
    <text evidence="2">The sequence shown here is derived from an EMBL/GenBank/DDBJ whole genome shotgun (WGS) entry which is preliminary data.</text>
</comment>
<dbReference type="OrthoDB" id="5599163at2759"/>
<dbReference type="EMBL" id="QPFP01000057">
    <property type="protein sequence ID" value="TEB25339.1"/>
    <property type="molecule type" value="Genomic_DNA"/>
</dbReference>
<evidence type="ECO:0000313" key="2">
    <source>
        <dbReference type="EMBL" id="TEB25339.1"/>
    </source>
</evidence>
<keyword evidence="3" id="KW-1185">Reference proteome</keyword>